<gene>
    <name evidence="3" type="ORF">H9L05_15745</name>
</gene>
<evidence type="ECO:0000256" key="1">
    <source>
        <dbReference type="ARBA" id="ARBA00035885"/>
    </source>
</evidence>
<sequence length="232" mass="26164">MSITFIKGNLFNSSCQTLVNTVNCVGVMGKGIALVYRLRYPHLFTEYQRKCRNHEIQVGNLWLYHGAVNTPTVLNFPTKTHWKLPSKLEYIEQGLQFFRQNYQALNITSIAFPLLGAQNGGLPPQVVRRVMEEHLIDCHLPIEIYEHDAAAPDNLFEAFRGRWLSIPPKKLPQVTGIRQTAILSQISEVLANGHINSLVDMLEYDGIGLKTLAKCFSMVMNPHAGGQQTSLF</sequence>
<feature type="domain" description="Macro" evidence="2">
    <location>
        <begin position="1"/>
        <end position="153"/>
    </location>
</feature>
<accession>A0A7H0GT46</accession>
<dbReference type="InterPro" id="IPR002589">
    <property type="entry name" value="Macro_dom"/>
</dbReference>
<dbReference type="EMBL" id="CP060784">
    <property type="protein sequence ID" value="QNP51462.1"/>
    <property type="molecule type" value="Genomic_DNA"/>
</dbReference>
<dbReference type="PROSITE" id="PS51154">
    <property type="entry name" value="MACRO"/>
    <property type="match status" value="1"/>
</dbReference>
<dbReference type="SMART" id="SM00506">
    <property type="entry name" value="A1pp"/>
    <property type="match status" value="1"/>
</dbReference>
<evidence type="ECO:0000259" key="2">
    <source>
        <dbReference type="PROSITE" id="PS51154"/>
    </source>
</evidence>
<dbReference type="RefSeq" id="WP_187731746.1">
    <property type="nucleotide sequence ID" value="NZ_BMFN01000003.1"/>
</dbReference>
<dbReference type="InterPro" id="IPR043472">
    <property type="entry name" value="Macro_dom-like"/>
</dbReference>
<evidence type="ECO:0000313" key="3">
    <source>
        <dbReference type="EMBL" id="QNP51462.1"/>
    </source>
</evidence>
<dbReference type="PANTHER" id="PTHR12521:SF0">
    <property type="entry name" value="ADP-RIBOSE GLYCOHYDROLASE OARD1"/>
    <property type="match status" value="1"/>
</dbReference>
<dbReference type="KEGG" id="hqi:H9L05_15745"/>
<dbReference type="PANTHER" id="PTHR12521">
    <property type="entry name" value="PROTEIN C6ORF130"/>
    <property type="match status" value="1"/>
</dbReference>
<dbReference type="SUPFAM" id="SSF52949">
    <property type="entry name" value="Macro domain-like"/>
    <property type="match status" value="1"/>
</dbReference>
<keyword evidence="4" id="KW-1185">Reference proteome</keyword>
<comment type="catalytic activity">
    <reaction evidence="1">
        <text>an N-(ADP-alpha-D-ribosyl)-thymidine in DNA + H2O = a thymidine in DNA + ADP-D-ribose</text>
        <dbReference type="Rhea" id="RHEA:71655"/>
        <dbReference type="Rhea" id="RHEA-COMP:13556"/>
        <dbReference type="Rhea" id="RHEA-COMP:18051"/>
        <dbReference type="ChEBI" id="CHEBI:15377"/>
        <dbReference type="ChEBI" id="CHEBI:57967"/>
        <dbReference type="ChEBI" id="CHEBI:137386"/>
        <dbReference type="ChEBI" id="CHEBI:191199"/>
    </reaction>
    <physiologicalReaction direction="left-to-right" evidence="1">
        <dbReference type="Rhea" id="RHEA:71656"/>
    </physiologicalReaction>
</comment>
<dbReference type="Proteomes" id="UP000516093">
    <property type="component" value="Chromosome"/>
</dbReference>
<reference evidence="3 4" key="1">
    <citation type="submission" date="2020-08" db="EMBL/GenBank/DDBJ databases">
        <title>Genome sequence of Hymenobacter qilianensis JCM 19763T.</title>
        <authorList>
            <person name="Hyun D.-W."/>
            <person name="Bae J.-W."/>
        </authorList>
    </citation>
    <scope>NUCLEOTIDE SEQUENCE [LARGE SCALE GENOMIC DNA]</scope>
    <source>
        <strain evidence="3 4">JCM 19763</strain>
    </source>
</reference>
<dbReference type="Gene3D" id="3.40.220.10">
    <property type="entry name" value="Leucine Aminopeptidase, subunit E, domain 1"/>
    <property type="match status" value="1"/>
</dbReference>
<name>A0A7H0GT46_9BACT</name>
<evidence type="ECO:0000313" key="4">
    <source>
        <dbReference type="Proteomes" id="UP000516093"/>
    </source>
</evidence>
<protein>
    <submittedName>
        <fullName evidence="3">Macro domain-containing protein</fullName>
    </submittedName>
</protein>
<dbReference type="InterPro" id="IPR050892">
    <property type="entry name" value="ADP-ribose_metab_enzymes"/>
</dbReference>
<proteinExistence type="predicted"/>
<organism evidence="3 4">
    <name type="scientific">Hymenobacter qilianensis</name>
    <dbReference type="NCBI Taxonomy" id="1385715"/>
    <lineage>
        <taxon>Bacteria</taxon>
        <taxon>Pseudomonadati</taxon>
        <taxon>Bacteroidota</taxon>
        <taxon>Cytophagia</taxon>
        <taxon>Cytophagales</taxon>
        <taxon>Hymenobacteraceae</taxon>
        <taxon>Hymenobacter</taxon>
    </lineage>
</organism>
<dbReference type="GO" id="GO:0140291">
    <property type="term" value="P:peptidyl-glutamate ADP-deribosylation"/>
    <property type="evidence" value="ECO:0007669"/>
    <property type="project" value="TreeGrafter"/>
</dbReference>
<dbReference type="AlphaFoldDB" id="A0A7H0GT46"/>
<dbReference type="Pfam" id="PF01661">
    <property type="entry name" value="Macro"/>
    <property type="match status" value="1"/>
</dbReference>